<keyword evidence="1" id="KW-0472">Membrane</keyword>
<keyword evidence="1" id="KW-1133">Transmembrane helix</keyword>
<proteinExistence type="predicted"/>
<protein>
    <submittedName>
        <fullName evidence="2">Uncharacterized protein</fullName>
    </submittedName>
</protein>
<reference evidence="2 3" key="1">
    <citation type="submission" date="2018-08" db="EMBL/GenBank/DDBJ databases">
        <title>Form III RuBisCO-mediated autotrophy in Thermodesulfobium bacteria.</title>
        <authorList>
            <person name="Toshchakov S.V."/>
            <person name="Kublanov I.V."/>
            <person name="Frolov E."/>
            <person name="Bonch-Osmolovskaya E.A."/>
            <person name="Tourova T.P."/>
            <person name="Chernych N.A."/>
            <person name="Lebedinsky A.V."/>
        </authorList>
    </citation>
    <scope>NUCLEOTIDE SEQUENCE [LARGE SCALE GENOMIC DNA]</scope>
    <source>
        <strain evidence="2 3">SR</strain>
    </source>
</reference>
<comment type="caution">
    <text evidence="2">The sequence shown here is derived from an EMBL/GenBank/DDBJ whole genome shotgun (WGS) entry which is preliminary data.</text>
</comment>
<accession>A0A3D8P349</accession>
<sequence>MSLILFVLSLGFLFIGVVWLFSVGFYVMYKGITRNYVVYLEQNYPEIWRWLFRRSRLYRMLFGDQAPAPSASWPPFTGRAVRLWLLPSEELKQMEEYRRFLSDPVMREFVRLQKLFLWSFGICYALFILTTLAFGLVVARE</sequence>
<keyword evidence="1" id="KW-0812">Transmembrane</keyword>
<organism evidence="2 3">
    <name type="scientific">Ammonifex thiophilus</name>
    <dbReference type="NCBI Taxonomy" id="444093"/>
    <lineage>
        <taxon>Bacteria</taxon>
        <taxon>Bacillati</taxon>
        <taxon>Bacillota</taxon>
        <taxon>Clostridia</taxon>
        <taxon>Thermoanaerobacterales</taxon>
        <taxon>Thermoanaerobacteraceae</taxon>
        <taxon>Ammonifex</taxon>
    </lineage>
</organism>
<keyword evidence="3" id="KW-1185">Reference proteome</keyword>
<evidence type="ECO:0000313" key="2">
    <source>
        <dbReference type="EMBL" id="RDV81272.1"/>
    </source>
</evidence>
<feature type="transmembrane region" description="Helical" evidence="1">
    <location>
        <begin position="6"/>
        <end position="29"/>
    </location>
</feature>
<feature type="transmembrane region" description="Helical" evidence="1">
    <location>
        <begin position="115"/>
        <end position="139"/>
    </location>
</feature>
<gene>
    <name evidence="2" type="ORF">DXX99_09535</name>
</gene>
<evidence type="ECO:0000313" key="3">
    <source>
        <dbReference type="Proteomes" id="UP000256329"/>
    </source>
</evidence>
<dbReference type="EMBL" id="QSLN01000020">
    <property type="protein sequence ID" value="RDV81272.1"/>
    <property type="molecule type" value="Genomic_DNA"/>
</dbReference>
<evidence type="ECO:0000256" key="1">
    <source>
        <dbReference type="SAM" id="Phobius"/>
    </source>
</evidence>
<name>A0A3D8P349_9THEO</name>
<dbReference type="Proteomes" id="UP000256329">
    <property type="component" value="Unassembled WGS sequence"/>
</dbReference>
<dbReference type="AlphaFoldDB" id="A0A3D8P349"/>